<dbReference type="HOGENOM" id="CLU_3202448_0_0_4"/>
<gene>
    <name evidence="2" type="ORF">HMPREF9371_1565</name>
</gene>
<evidence type="ECO:0000313" key="3">
    <source>
        <dbReference type="Proteomes" id="UP000003019"/>
    </source>
</evidence>
<dbReference type="Proteomes" id="UP000003019">
    <property type="component" value="Unassembled WGS sequence"/>
</dbReference>
<keyword evidence="3" id="KW-1185">Reference proteome</keyword>
<dbReference type="STRING" id="1032488.HMPREF9371_1565"/>
<proteinExistence type="predicted"/>
<feature type="region of interest" description="Disordered" evidence="1">
    <location>
        <begin position="1"/>
        <end position="45"/>
    </location>
</feature>
<feature type="compositionally biased region" description="Polar residues" evidence="1">
    <location>
        <begin position="21"/>
        <end position="39"/>
    </location>
</feature>
<dbReference type="AlphaFoldDB" id="G4CIX6"/>
<name>G4CIX6_9NEIS</name>
<protein>
    <submittedName>
        <fullName evidence="2">Uncharacterized protein</fullName>
    </submittedName>
</protein>
<organism evidence="2 3">
    <name type="scientific">Neisseria shayeganii 871</name>
    <dbReference type="NCBI Taxonomy" id="1032488"/>
    <lineage>
        <taxon>Bacteria</taxon>
        <taxon>Pseudomonadati</taxon>
        <taxon>Pseudomonadota</taxon>
        <taxon>Betaproteobacteria</taxon>
        <taxon>Neisseriales</taxon>
        <taxon>Neisseriaceae</taxon>
        <taxon>Neisseria</taxon>
    </lineage>
</organism>
<reference evidence="2 3" key="1">
    <citation type="submission" date="2011-05" db="EMBL/GenBank/DDBJ databases">
        <authorList>
            <person name="Muzny D."/>
            <person name="Qin X."/>
            <person name="Deng J."/>
            <person name="Jiang H."/>
            <person name="Liu Y."/>
            <person name="Qu J."/>
            <person name="Song X.-Z."/>
            <person name="Zhang L."/>
            <person name="Thornton R."/>
            <person name="Coyle M."/>
            <person name="Francisco L."/>
            <person name="Jackson L."/>
            <person name="Javaid M."/>
            <person name="Korchina V."/>
            <person name="Kovar C."/>
            <person name="Mata R."/>
            <person name="Mathew T."/>
            <person name="Ngo R."/>
            <person name="Nguyen L."/>
            <person name="Nguyen N."/>
            <person name="Okwuonu G."/>
            <person name="Ongeri F."/>
            <person name="Pham C."/>
            <person name="Simmons D."/>
            <person name="Wilczek-Boney K."/>
            <person name="Hale W."/>
            <person name="Jakkamsetti A."/>
            <person name="Pham P."/>
            <person name="Ruth R."/>
            <person name="San Lucas F."/>
            <person name="Warren J."/>
            <person name="Zhang J."/>
            <person name="Zhao Z."/>
            <person name="Zhou C."/>
            <person name="Zhu D."/>
            <person name="Lee S."/>
            <person name="Bess C."/>
            <person name="Blankenburg K."/>
            <person name="Forbes L."/>
            <person name="Fu Q."/>
            <person name="Gubbala S."/>
            <person name="Hirani K."/>
            <person name="Jayaseelan J.C."/>
            <person name="Lara F."/>
            <person name="Munidasa M."/>
            <person name="Palculict T."/>
            <person name="Patil S."/>
            <person name="Pu L.-L."/>
            <person name="Saada N."/>
            <person name="Tang L."/>
            <person name="Weissenberger G."/>
            <person name="Zhu Y."/>
            <person name="Hemphill L."/>
            <person name="Shang Y."/>
            <person name="Youmans B."/>
            <person name="Ayvaz T."/>
            <person name="Ross M."/>
            <person name="Santibanez J."/>
            <person name="Aqrawi P."/>
            <person name="Gross S."/>
            <person name="Joshi V."/>
            <person name="Fowler G."/>
            <person name="Nazareth L."/>
            <person name="Reid J."/>
            <person name="Worley K."/>
            <person name="Petrosino J."/>
            <person name="Highlander S."/>
            <person name="Gibbs R."/>
        </authorList>
    </citation>
    <scope>NUCLEOTIDE SEQUENCE [LARGE SCALE GENOMIC DNA]</scope>
    <source>
        <strain evidence="2 3">871</strain>
    </source>
</reference>
<dbReference type="EMBL" id="AGAY01000057">
    <property type="protein sequence ID" value="EGY52213.1"/>
    <property type="molecule type" value="Genomic_DNA"/>
</dbReference>
<evidence type="ECO:0000256" key="1">
    <source>
        <dbReference type="SAM" id="MobiDB-lite"/>
    </source>
</evidence>
<comment type="caution">
    <text evidence="2">The sequence shown here is derived from an EMBL/GenBank/DDBJ whole genome shotgun (WGS) entry which is preliminary data.</text>
</comment>
<sequence length="45" mass="4555">MVGLSTAASDPAVSRHGRLSRSGSIQPVSQNRLPESVSGSLCGVC</sequence>
<accession>G4CIX6</accession>
<evidence type="ECO:0000313" key="2">
    <source>
        <dbReference type="EMBL" id="EGY52213.1"/>
    </source>
</evidence>